<dbReference type="Gene3D" id="1.10.10.10">
    <property type="entry name" value="Winged helix-like DNA-binding domain superfamily/Winged helix DNA-binding domain"/>
    <property type="match status" value="1"/>
</dbReference>
<accession>A0A9D6LPY8</accession>
<proteinExistence type="predicted"/>
<dbReference type="InterPro" id="IPR036388">
    <property type="entry name" value="WH-like_DNA-bd_sf"/>
</dbReference>
<dbReference type="AlphaFoldDB" id="A0A9D6LPY8"/>
<reference evidence="3" key="1">
    <citation type="submission" date="2020-07" db="EMBL/GenBank/DDBJ databases">
        <title>Huge and variable diversity of episymbiotic CPR bacteria and DPANN archaea in groundwater ecosystems.</title>
        <authorList>
            <person name="He C.Y."/>
            <person name="Keren R."/>
            <person name="Whittaker M."/>
            <person name="Farag I.F."/>
            <person name="Doudna J."/>
            <person name="Cate J.H.D."/>
            <person name="Banfield J.F."/>
        </authorList>
    </citation>
    <scope>NUCLEOTIDE SEQUENCE</scope>
    <source>
        <strain evidence="3">NC_groundwater_972_Pr1_S-0.2um_49_27</strain>
    </source>
</reference>
<comment type="caution">
    <text evidence="3">The sequence shown here is derived from an EMBL/GenBank/DDBJ whole genome shotgun (WGS) entry which is preliminary data.</text>
</comment>
<evidence type="ECO:0000259" key="2">
    <source>
        <dbReference type="Pfam" id="PF01035"/>
    </source>
</evidence>
<dbReference type="EMBL" id="JACQCQ010000009">
    <property type="protein sequence ID" value="MBI3627598.1"/>
    <property type="molecule type" value="Genomic_DNA"/>
</dbReference>
<dbReference type="InterPro" id="IPR052520">
    <property type="entry name" value="ATL_DNA_repair"/>
</dbReference>
<feature type="domain" description="Methylated-DNA-[protein]-cysteine S-methyltransferase DNA binding" evidence="2">
    <location>
        <begin position="2"/>
        <end position="84"/>
    </location>
</feature>
<dbReference type="GO" id="GO:0006281">
    <property type="term" value="P:DNA repair"/>
    <property type="evidence" value="ECO:0007669"/>
    <property type="project" value="InterPro"/>
</dbReference>
<dbReference type="PANTHER" id="PTHR42942">
    <property type="entry name" value="6-O-METHYLGUANINE DNA METHYLTRANSFERASE"/>
    <property type="match status" value="1"/>
</dbReference>
<evidence type="ECO:0000313" key="4">
    <source>
        <dbReference type="Proteomes" id="UP000808388"/>
    </source>
</evidence>
<sequence>MNFYQKVYQVVKKIPSGKVATYGQIGSIISSPRSAQIVGFALRALPENSGVPWQRVINSEGRISIQNLRHRQSEQADLLKKEGVEVEFRDNAYCVDLAKYLHRFKRFG</sequence>
<dbReference type="GO" id="GO:0003824">
    <property type="term" value="F:catalytic activity"/>
    <property type="evidence" value="ECO:0007669"/>
    <property type="project" value="InterPro"/>
</dbReference>
<dbReference type="SUPFAM" id="SSF46767">
    <property type="entry name" value="Methylated DNA-protein cysteine methyltransferase, C-terminal domain"/>
    <property type="match status" value="1"/>
</dbReference>
<dbReference type="CDD" id="cd06445">
    <property type="entry name" value="ATase"/>
    <property type="match status" value="1"/>
</dbReference>
<dbReference type="PANTHER" id="PTHR42942:SF1">
    <property type="entry name" value="ALKYLTRANSFERASE-LIKE PROTEIN 1"/>
    <property type="match status" value="1"/>
</dbReference>
<evidence type="ECO:0000313" key="3">
    <source>
        <dbReference type="EMBL" id="MBI3627598.1"/>
    </source>
</evidence>
<dbReference type="InterPro" id="IPR014048">
    <property type="entry name" value="MethylDNA_cys_MeTrfase_DNA-bd"/>
</dbReference>
<organism evidence="3 4">
    <name type="scientific">Candidatus Sungiibacteriota bacterium</name>
    <dbReference type="NCBI Taxonomy" id="2750080"/>
    <lineage>
        <taxon>Bacteria</taxon>
        <taxon>Candidatus Sungiibacteriota</taxon>
    </lineage>
</organism>
<gene>
    <name evidence="3" type="ORF">HY220_02535</name>
</gene>
<dbReference type="InterPro" id="IPR036217">
    <property type="entry name" value="MethylDNA_cys_MeTrfase_DNAb"/>
</dbReference>
<dbReference type="Proteomes" id="UP000808388">
    <property type="component" value="Unassembled WGS sequence"/>
</dbReference>
<name>A0A9D6LPY8_9BACT</name>
<evidence type="ECO:0000256" key="1">
    <source>
        <dbReference type="ARBA" id="ARBA00022763"/>
    </source>
</evidence>
<keyword evidence="1" id="KW-0227">DNA damage</keyword>
<protein>
    <submittedName>
        <fullName evidence="3">MGMT family protein</fullName>
    </submittedName>
</protein>
<dbReference type="Pfam" id="PF01035">
    <property type="entry name" value="DNA_binding_1"/>
    <property type="match status" value="1"/>
</dbReference>